<dbReference type="GO" id="GO:0005739">
    <property type="term" value="C:mitochondrion"/>
    <property type="evidence" value="ECO:0007669"/>
    <property type="project" value="TreeGrafter"/>
</dbReference>
<dbReference type="GO" id="GO:0035368">
    <property type="term" value="F:selenocysteine insertion sequence binding"/>
    <property type="evidence" value="ECO:0007669"/>
    <property type="project" value="InterPro"/>
</dbReference>
<evidence type="ECO:0000313" key="3">
    <source>
        <dbReference type="Proteomes" id="UP000053105"/>
    </source>
</evidence>
<name>A0A0N0U7P2_9HYME</name>
<dbReference type="Gene3D" id="3.30.1330.30">
    <property type="match status" value="1"/>
</dbReference>
<protein>
    <submittedName>
        <fullName evidence="2">Selenocysteine insertion sequence-binding protein 2-like</fullName>
    </submittedName>
</protein>
<dbReference type="Proteomes" id="UP000053105">
    <property type="component" value="Unassembled WGS sequence"/>
</dbReference>
<dbReference type="GO" id="GO:1990904">
    <property type="term" value="C:ribonucleoprotein complex"/>
    <property type="evidence" value="ECO:0007669"/>
    <property type="project" value="TreeGrafter"/>
</dbReference>
<dbReference type="PANTHER" id="PTHR13284:SF4">
    <property type="entry name" value="C2H2-TYPE DOMAIN-CONTAINING PROTEIN"/>
    <property type="match status" value="1"/>
</dbReference>
<feature type="domain" description="Ribosomal protein eL8/eL30/eS12/Gadd45" evidence="1">
    <location>
        <begin position="533"/>
        <end position="624"/>
    </location>
</feature>
<accession>A0A0N0U7P2</accession>
<organism evidence="2 3">
    <name type="scientific">Melipona quadrifasciata</name>
    <dbReference type="NCBI Taxonomy" id="166423"/>
    <lineage>
        <taxon>Eukaryota</taxon>
        <taxon>Metazoa</taxon>
        <taxon>Ecdysozoa</taxon>
        <taxon>Arthropoda</taxon>
        <taxon>Hexapoda</taxon>
        <taxon>Insecta</taxon>
        <taxon>Pterygota</taxon>
        <taxon>Neoptera</taxon>
        <taxon>Endopterygota</taxon>
        <taxon>Hymenoptera</taxon>
        <taxon>Apocrita</taxon>
        <taxon>Aculeata</taxon>
        <taxon>Apoidea</taxon>
        <taxon>Anthophila</taxon>
        <taxon>Apidae</taxon>
        <taxon>Melipona</taxon>
    </lineage>
</organism>
<dbReference type="Pfam" id="PF01248">
    <property type="entry name" value="Ribosomal_L7Ae"/>
    <property type="match status" value="1"/>
</dbReference>
<dbReference type="GO" id="GO:0003730">
    <property type="term" value="F:mRNA 3'-UTR binding"/>
    <property type="evidence" value="ECO:0007669"/>
    <property type="project" value="TreeGrafter"/>
</dbReference>
<keyword evidence="3" id="KW-1185">Reference proteome</keyword>
<reference evidence="2 3" key="1">
    <citation type="submission" date="2015-07" db="EMBL/GenBank/DDBJ databases">
        <title>The genome of Melipona quadrifasciata.</title>
        <authorList>
            <person name="Pan H."/>
            <person name="Kapheim K."/>
        </authorList>
    </citation>
    <scope>NUCLEOTIDE SEQUENCE [LARGE SCALE GENOMIC DNA]</scope>
    <source>
        <strain evidence="2">0111107301</strain>
        <tissue evidence="2">Whole body</tissue>
    </source>
</reference>
<sequence length="677" mass="77956">MSREFAANDLPFNFRSNGQVSITPWDFIEDKYPLWSRDRDDGNDLPKSSSIETRVKLRRKNWRNARSGSASIQGEDPVELRIIYENGAEQTARCRDNGLLVFDASFFLCSAMETPWLRSPGRLKLLEEKKKEKGKKKTSLDRNFPQIVAPLNLCRLCDDIFRQGQFGKFAFPGAVRRSSAMPRELCQKSEVKCSPCKRDFVNVSEDNRFVNLDDLEYPELGGTVVKNKNPVIQREHCLSRPNSVQILLPVQTNMEPKRSKSLKRYKKSDKISINLQEALQNTIRVTKMGKEVPKLRINLYMGNLGFTLPNTLDKNKCSNLRKVKICISKNKRPSRLKKIILLNRNMKAQINVEKREIFECKKMEAICKDVDTINFNALKITTDPETDTDCIKNMWTMTLYGKNYRNMNEINISDNTLSHRPDVIGRINDLGIQGRQLTNRLVTRNNRTRFSNFINDMIENDIVKQTLSLHIEEDVKPEIQNNADMIDDKSFVKFSRNFREYCTNALTVTLNDNLEKFVERITMLQKRYHEKNPNKSKYKRRYYSGLKEVRKHAELKQLKFVIVAPDIEKVELEDGLDDQVNQLLDTCRKENVVCCFGLRRRKLGYYTHGKGFVGCIGIANYGGTELLFKNVLTELVAARNAFKKLNGASGVIIDISKVISEDGLLSENISALLKVLS</sequence>
<evidence type="ECO:0000313" key="2">
    <source>
        <dbReference type="EMBL" id="KOX80201.1"/>
    </source>
</evidence>
<dbReference type="OrthoDB" id="263617at2759"/>
<dbReference type="PANTHER" id="PTHR13284">
    <property type="entry name" value="GH01354P"/>
    <property type="match status" value="1"/>
</dbReference>
<dbReference type="GO" id="GO:0043021">
    <property type="term" value="F:ribonucleoprotein complex binding"/>
    <property type="evidence" value="ECO:0007669"/>
    <property type="project" value="TreeGrafter"/>
</dbReference>
<proteinExistence type="predicted"/>
<dbReference type="SUPFAM" id="SSF55315">
    <property type="entry name" value="L30e-like"/>
    <property type="match status" value="1"/>
</dbReference>
<dbReference type="InterPro" id="IPR040051">
    <property type="entry name" value="SECISBP2"/>
</dbReference>
<dbReference type="AlphaFoldDB" id="A0A0N0U7P2"/>
<gene>
    <name evidence="2" type="ORF">WN51_08378</name>
</gene>
<dbReference type="InterPro" id="IPR029064">
    <property type="entry name" value="Ribosomal_eL30-like_sf"/>
</dbReference>
<dbReference type="STRING" id="166423.A0A0N0U7P2"/>
<dbReference type="InterPro" id="IPR004038">
    <property type="entry name" value="Ribosomal_eL8/eL30/eS12/Gad45"/>
</dbReference>
<dbReference type="EMBL" id="KQ435706">
    <property type="protein sequence ID" value="KOX80201.1"/>
    <property type="molecule type" value="Genomic_DNA"/>
</dbReference>
<evidence type="ECO:0000259" key="1">
    <source>
        <dbReference type="Pfam" id="PF01248"/>
    </source>
</evidence>